<dbReference type="EMBL" id="SMOL01000148">
    <property type="protein sequence ID" value="KAB2628539.1"/>
    <property type="molecule type" value="Genomic_DNA"/>
</dbReference>
<comment type="caution">
    <text evidence="1">The sequence shown here is derived from an EMBL/GenBank/DDBJ whole genome shotgun (WGS) entry which is preliminary data.</text>
</comment>
<keyword evidence="2" id="KW-1185">Reference proteome</keyword>
<reference evidence="1 2" key="1">
    <citation type="submission" date="2019-09" db="EMBL/GenBank/DDBJ databases">
        <authorList>
            <person name="Ou C."/>
        </authorList>
    </citation>
    <scope>NUCLEOTIDE SEQUENCE [LARGE SCALE GENOMIC DNA]</scope>
    <source>
        <strain evidence="1">S2</strain>
        <tissue evidence="1">Leaf</tissue>
    </source>
</reference>
<accession>A0A5N5HKU7</accession>
<name>A0A5N5HKU7_9ROSA</name>
<reference evidence="2" key="2">
    <citation type="submission" date="2019-10" db="EMBL/GenBank/DDBJ databases">
        <title>A de novo genome assembly of a pear dwarfing rootstock.</title>
        <authorList>
            <person name="Wang F."/>
            <person name="Wang J."/>
            <person name="Li S."/>
            <person name="Zhang Y."/>
            <person name="Fang M."/>
            <person name="Ma L."/>
            <person name="Zhao Y."/>
            <person name="Jiang S."/>
        </authorList>
    </citation>
    <scope>NUCLEOTIDE SEQUENCE [LARGE SCALE GENOMIC DNA]</scope>
</reference>
<dbReference type="AlphaFoldDB" id="A0A5N5HKU7"/>
<reference evidence="1 2" key="3">
    <citation type="submission" date="2019-11" db="EMBL/GenBank/DDBJ databases">
        <title>A de novo genome assembly of a pear dwarfing rootstock.</title>
        <authorList>
            <person name="Wang F."/>
            <person name="Wang J."/>
            <person name="Li S."/>
            <person name="Zhang Y."/>
            <person name="Fang M."/>
            <person name="Ma L."/>
            <person name="Zhao Y."/>
            <person name="Jiang S."/>
        </authorList>
    </citation>
    <scope>NUCLEOTIDE SEQUENCE [LARGE SCALE GENOMIC DNA]</scope>
    <source>
        <strain evidence="1">S2</strain>
        <tissue evidence="1">Leaf</tissue>
    </source>
</reference>
<proteinExistence type="predicted"/>
<evidence type="ECO:0000313" key="1">
    <source>
        <dbReference type="EMBL" id="KAB2628539.1"/>
    </source>
</evidence>
<evidence type="ECO:0000313" key="2">
    <source>
        <dbReference type="Proteomes" id="UP000327157"/>
    </source>
</evidence>
<organism evidence="1 2">
    <name type="scientific">Pyrus ussuriensis x Pyrus communis</name>
    <dbReference type="NCBI Taxonomy" id="2448454"/>
    <lineage>
        <taxon>Eukaryota</taxon>
        <taxon>Viridiplantae</taxon>
        <taxon>Streptophyta</taxon>
        <taxon>Embryophyta</taxon>
        <taxon>Tracheophyta</taxon>
        <taxon>Spermatophyta</taxon>
        <taxon>Magnoliopsida</taxon>
        <taxon>eudicotyledons</taxon>
        <taxon>Gunneridae</taxon>
        <taxon>Pentapetalae</taxon>
        <taxon>rosids</taxon>
        <taxon>fabids</taxon>
        <taxon>Rosales</taxon>
        <taxon>Rosaceae</taxon>
        <taxon>Amygdaloideae</taxon>
        <taxon>Maleae</taxon>
        <taxon>Pyrus</taxon>
    </lineage>
</organism>
<protein>
    <submittedName>
        <fullName evidence="1">Uncharacterized protein</fullName>
    </submittedName>
</protein>
<sequence length="118" mass="13086">MELVSPISSSIQEWWKHKDHQAGTPKQRQHHRRIWRHMSLGWNRSHDPTLRSCRATTIASRHTTKSGGSQTVTTAKERAIQASNATIRLAVPSIDATTTSHVVPSVAPHLTPNGARVS</sequence>
<gene>
    <name evidence="1" type="ORF">D8674_033334</name>
</gene>
<dbReference type="Proteomes" id="UP000327157">
    <property type="component" value="Chromosome 8"/>
</dbReference>